<accession>A0A0U5LK15</accession>
<dbReference type="PATRIC" id="fig|1619313.3.peg.432"/>
<dbReference type="RefSeq" id="WP_067435077.1">
    <property type="nucleotide sequence ID" value="NZ_JACSXD010000002.1"/>
</dbReference>
<dbReference type="AlphaFoldDB" id="A0A0U5LK15"/>
<dbReference type="InterPro" id="IPR036398">
    <property type="entry name" value="CA_dom_sf"/>
</dbReference>
<dbReference type="InterPro" id="IPR041891">
    <property type="entry name" value="Alpha_CA_prokaryot-like"/>
</dbReference>
<evidence type="ECO:0000256" key="2">
    <source>
        <dbReference type="ARBA" id="ARBA00012925"/>
    </source>
</evidence>
<dbReference type="OrthoDB" id="5327615at2"/>
<proteinExistence type="inferred from homology"/>
<evidence type="ECO:0000313" key="9">
    <source>
        <dbReference type="EMBL" id="CUU22652.1"/>
    </source>
</evidence>
<dbReference type="InterPro" id="IPR001148">
    <property type="entry name" value="CA_dom"/>
</dbReference>
<evidence type="ECO:0000256" key="5">
    <source>
        <dbReference type="ARBA" id="ARBA00023239"/>
    </source>
</evidence>
<evidence type="ECO:0000259" key="8">
    <source>
        <dbReference type="PROSITE" id="PS51144"/>
    </source>
</evidence>
<dbReference type="CDD" id="cd03124">
    <property type="entry name" value="alpha_CA_prokaryotic_like"/>
    <property type="match status" value="1"/>
</dbReference>
<comment type="similarity">
    <text evidence="1">Belongs to the alpha-carbonic anhydrase family.</text>
</comment>
<evidence type="ECO:0000313" key="10">
    <source>
        <dbReference type="Proteomes" id="UP000059419"/>
    </source>
</evidence>
<name>A0A0U5LK15_9GAMM</name>
<dbReference type="InterPro" id="IPR023561">
    <property type="entry name" value="Carbonic_anhydrase_a-class"/>
</dbReference>
<dbReference type="SUPFAM" id="SSF51069">
    <property type="entry name" value="Carbonic anhydrase"/>
    <property type="match status" value="1"/>
</dbReference>
<keyword evidence="4" id="KW-0862">Zinc</keyword>
<feature type="chain" id="PRO_5006861378" description="carbonic anhydrase" evidence="7">
    <location>
        <begin position="21"/>
        <end position="242"/>
    </location>
</feature>
<evidence type="ECO:0000256" key="1">
    <source>
        <dbReference type="ARBA" id="ARBA00010718"/>
    </source>
</evidence>
<evidence type="ECO:0000256" key="4">
    <source>
        <dbReference type="ARBA" id="ARBA00022833"/>
    </source>
</evidence>
<reference evidence="10" key="1">
    <citation type="submission" date="2015-11" db="EMBL/GenBank/DDBJ databases">
        <authorList>
            <person name="Blom J."/>
        </authorList>
    </citation>
    <scope>NUCLEOTIDE SEQUENCE [LARGE SCALE GENOMIC DNA]</scope>
</reference>
<protein>
    <recommendedName>
        <fullName evidence="2">carbonic anhydrase</fullName>
        <ecNumber evidence="2">4.2.1.1</ecNumber>
    </recommendedName>
</protein>
<dbReference type="PANTHER" id="PTHR18952:SF265">
    <property type="entry name" value="CARBONIC ANHYDRASE"/>
    <property type="match status" value="1"/>
</dbReference>
<keyword evidence="5 9" id="KW-0456">Lyase</keyword>
<dbReference type="SMART" id="SM01057">
    <property type="entry name" value="Carb_anhydrase"/>
    <property type="match status" value="1"/>
</dbReference>
<evidence type="ECO:0000256" key="3">
    <source>
        <dbReference type="ARBA" id="ARBA00022723"/>
    </source>
</evidence>
<comment type="catalytic activity">
    <reaction evidence="6">
        <text>hydrogencarbonate + H(+) = CO2 + H2O</text>
        <dbReference type="Rhea" id="RHEA:10748"/>
        <dbReference type="ChEBI" id="CHEBI:15377"/>
        <dbReference type="ChEBI" id="CHEBI:15378"/>
        <dbReference type="ChEBI" id="CHEBI:16526"/>
        <dbReference type="ChEBI" id="CHEBI:17544"/>
        <dbReference type="EC" id="4.2.1.1"/>
    </reaction>
</comment>
<dbReference type="PANTHER" id="PTHR18952">
    <property type="entry name" value="CARBONIC ANHYDRASE"/>
    <property type="match status" value="1"/>
</dbReference>
<dbReference type="EC" id="4.2.1.1" evidence="2"/>
<feature type="signal peptide" evidence="7">
    <location>
        <begin position="1"/>
        <end position="20"/>
    </location>
</feature>
<gene>
    <name evidence="9" type="primary">cah</name>
    <name evidence="9" type="ORF">EM595_0415</name>
</gene>
<keyword evidence="7" id="KW-0732">Signal</keyword>
<dbReference type="EMBL" id="LN907827">
    <property type="protein sequence ID" value="CUU22652.1"/>
    <property type="molecule type" value="Genomic_DNA"/>
</dbReference>
<dbReference type="Pfam" id="PF00194">
    <property type="entry name" value="Carb_anhydrase"/>
    <property type="match status" value="1"/>
</dbReference>
<keyword evidence="10" id="KW-1185">Reference proteome</keyword>
<evidence type="ECO:0000256" key="7">
    <source>
        <dbReference type="SAM" id="SignalP"/>
    </source>
</evidence>
<dbReference type="STRING" id="1619313.EM595_0415"/>
<dbReference type="GO" id="GO:0004089">
    <property type="term" value="F:carbonate dehydratase activity"/>
    <property type="evidence" value="ECO:0007669"/>
    <property type="project" value="UniProtKB-EC"/>
</dbReference>
<dbReference type="PROSITE" id="PS51144">
    <property type="entry name" value="ALPHA_CA_2"/>
    <property type="match status" value="1"/>
</dbReference>
<dbReference type="Gene3D" id="3.10.200.10">
    <property type="entry name" value="Alpha carbonic anhydrase"/>
    <property type="match status" value="1"/>
</dbReference>
<dbReference type="KEGG" id="ege:EM595_0415"/>
<organism evidence="9 10">
    <name type="scientific">Duffyella gerundensis</name>
    <dbReference type="NCBI Taxonomy" id="1619313"/>
    <lineage>
        <taxon>Bacteria</taxon>
        <taxon>Pseudomonadati</taxon>
        <taxon>Pseudomonadota</taxon>
        <taxon>Gammaproteobacteria</taxon>
        <taxon>Enterobacterales</taxon>
        <taxon>Erwiniaceae</taxon>
        <taxon>Duffyella</taxon>
    </lineage>
</organism>
<dbReference type="Proteomes" id="UP000059419">
    <property type="component" value="Chromosome 1"/>
</dbReference>
<dbReference type="GO" id="GO:0008270">
    <property type="term" value="F:zinc ion binding"/>
    <property type="evidence" value="ECO:0007669"/>
    <property type="project" value="InterPro"/>
</dbReference>
<feature type="domain" description="Alpha-carbonic anhydrase" evidence="8">
    <location>
        <begin position="23"/>
        <end position="242"/>
    </location>
</feature>
<sequence length="242" mass="26862">MKLKYTFCALAISAAPFSWAHDHHWSYESPDQWGEINADFATCKNGQNQSPIDIRSAVNGQLQPLAVKYNAKQKSIVNNGHTVQINVQDGDDIKVDDETFTLRQFHFHTPAENMINGESFPLEVHFVHSSAQGGLAVMGVMFKPGAVNPTLEAILRSVPAKVNEEKRLNKPLDLSSLKPVNKQYYRYSGSLTTPPCTEGVRWLVMKDAVYASPAQIASFEKILGEHGNSRPVQTLNGRVIVE</sequence>
<keyword evidence="3" id="KW-0479">Metal-binding</keyword>
<evidence type="ECO:0000256" key="6">
    <source>
        <dbReference type="ARBA" id="ARBA00048348"/>
    </source>
</evidence>